<organism evidence="2 3">
    <name type="scientific">Methanosarcina siciliae HI350</name>
    <dbReference type="NCBI Taxonomy" id="1434119"/>
    <lineage>
        <taxon>Archaea</taxon>
        <taxon>Methanobacteriati</taxon>
        <taxon>Methanobacteriota</taxon>
        <taxon>Stenosarchaea group</taxon>
        <taxon>Methanomicrobia</taxon>
        <taxon>Methanosarcinales</taxon>
        <taxon>Methanosarcinaceae</taxon>
        <taxon>Methanosarcina</taxon>
    </lineage>
</organism>
<protein>
    <submittedName>
        <fullName evidence="2">Nucleotidyltransferase</fullName>
    </submittedName>
</protein>
<dbReference type="GeneID" id="41605558"/>
<evidence type="ECO:0000259" key="1">
    <source>
        <dbReference type="Pfam" id="PF18765"/>
    </source>
</evidence>
<evidence type="ECO:0000313" key="2">
    <source>
        <dbReference type="EMBL" id="AKB32222.1"/>
    </source>
</evidence>
<dbReference type="PANTHER" id="PTHR43852">
    <property type="entry name" value="NUCLEOTIDYLTRANSFERASE"/>
    <property type="match status" value="1"/>
</dbReference>
<keyword evidence="2" id="KW-0808">Transferase</keyword>
<dbReference type="InterPro" id="IPR052930">
    <property type="entry name" value="TA_antitoxin_MntA"/>
</dbReference>
<sequence length="148" mass="17251">MGTEILELEGKELTTKLNEFFRKVDYVELAYLFGSHAKGKQGPLSDIDIGVYLSGNLSKKERFEKSLELIASLCTLLQTNKVDLVVMNDATPVLNFEIIEPNCLVFEKDHAIKLKVEPYIMSRYYDRKYHEDFLNREFVKRFKERGFS</sequence>
<dbReference type="Proteomes" id="UP000033092">
    <property type="component" value="Chromosome"/>
</dbReference>
<proteinExistence type="predicted"/>
<dbReference type="EMBL" id="CP009507">
    <property type="protein sequence ID" value="AKB32222.1"/>
    <property type="molecule type" value="Genomic_DNA"/>
</dbReference>
<dbReference type="HOGENOM" id="CLU_130257_1_2_2"/>
<dbReference type="GO" id="GO:0016740">
    <property type="term" value="F:transferase activity"/>
    <property type="evidence" value="ECO:0007669"/>
    <property type="project" value="UniProtKB-KW"/>
</dbReference>
<reference evidence="2 3" key="1">
    <citation type="submission" date="2014-07" db="EMBL/GenBank/DDBJ databases">
        <title>Methanogenic archaea and the global carbon cycle.</title>
        <authorList>
            <person name="Henriksen J.R."/>
            <person name="Luke J."/>
            <person name="Reinhart S."/>
            <person name="Benedict M.N."/>
            <person name="Youngblut N.D."/>
            <person name="Metcalf M.E."/>
            <person name="Whitaker R.J."/>
            <person name="Metcalf W.W."/>
        </authorList>
    </citation>
    <scope>NUCLEOTIDE SEQUENCE [LARGE SCALE GENOMIC DNA]</scope>
    <source>
        <strain evidence="2 3">HI350</strain>
    </source>
</reference>
<dbReference type="CDD" id="cd05403">
    <property type="entry name" value="NT_KNTase_like"/>
    <property type="match status" value="1"/>
</dbReference>
<evidence type="ECO:0000313" key="3">
    <source>
        <dbReference type="Proteomes" id="UP000033092"/>
    </source>
</evidence>
<dbReference type="PANTHER" id="PTHR43852:SF3">
    <property type="entry name" value="NUCLEOTIDYLTRANSFERASE"/>
    <property type="match status" value="1"/>
</dbReference>
<dbReference type="AlphaFoldDB" id="A0A0E3PEF6"/>
<dbReference type="InterPro" id="IPR043519">
    <property type="entry name" value="NT_sf"/>
</dbReference>
<accession>A0A0E3PEF6</accession>
<name>A0A0E3PEF6_9EURY</name>
<dbReference type="Pfam" id="PF18765">
    <property type="entry name" value="Polbeta"/>
    <property type="match status" value="1"/>
</dbReference>
<dbReference type="InterPro" id="IPR041633">
    <property type="entry name" value="Polbeta"/>
</dbReference>
<dbReference type="NCBIfam" id="NF047752">
    <property type="entry name" value="MntA_antitoxin"/>
    <property type="match status" value="1"/>
</dbReference>
<dbReference type="RefSeq" id="WP_148705209.1">
    <property type="nucleotide sequence ID" value="NZ_CP009507.1"/>
</dbReference>
<gene>
    <name evidence="2" type="ORF">MSSIH_1532</name>
</gene>
<dbReference type="SUPFAM" id="SSF81301">
    <property type="entry name" value="Nucleotidyltransferase"/>
    <property type="match status" value="1"/>
</dbReference>
<dbReference type="KEGG" id="msz:MSSIH_1532"/>
<dbReference type="Gene3D" id="3.30.460.10">
    <property type="entry name" value="Beta Polymerase, domain 2"/>
    <property type="match status" value="1"/>
</dbReference>
<dbReference type="PATRIC" id="fig|1434119.4.peg.1953"/>
<feature type="domain" description="Polymerase beta nucleotidyltransferase" evidence="1">
    <location>
        <begin position="16"/>
        <end position="110"/>
    </location>
</feature>